<protein>
    <submittedName>
        <fullName evidence="2">Scarecrow-like protein 23</fullName>
    </submittedName>
</protein>
<feature type="compositionally biased region" description="Low complexity" evidence="1">
    <location>
        <begin position="319"/>
        <end position="342"/>
    </location>
</feature>
<name>A0ABD1WSD8_9LAMI</name>
<feature type="compositionally biased region" description="Low complexity" evidence="1">
    <location>
        <begin position="75"/>
        <end position="86"/>
    </location>
</feature>
<dbReference type="EMBL" id="JBFOLJ010000002">
    <property type="protein sequence ID" value="KAL2552615.1"/>
    <property type="molecule type" value="Genomic_DNA"/>
</dbReference>
<keyword evidence="3" id="KW-1185">Reference proteome</keyword>
<reference evidence="3" key="1">
    <citation type="submission" date="2024-07" db="EMBL/GenBank/DDBJ databases">
        <title>Two chromosome-level genome assemblies of Korean endemic species Abeliophyllum distichum and Forsythia ovata (Oleaceae).</title>
        <authorList>
            <person name="Jang H."/>
        </authorList>
    </citation>
    <scope>NUCLEOTIDE SEQUENCE [LARGE SCALE GENOMIC DNA]</scope>
</reference>
<proteinExistence type="predicted"/>
<evidence type="ECO:0000313" key="2">
    <source>
        <dbReference type="EMBL" id="KAL2552615.1"/>
    </source>
</evidence>
<evidence type="ECO:0000256" key="1">
    <source>
        <dbReference type="SAM" id="MobiDB-lite"/>
    </source>
</evidence>
<sequence length="365" mass="40214">MPIQSPILSPILYLTHIKLQPHELISDTDLLLHDPTPLHTTVPSQTPQAVYTRMINSLCGSMRSFKSESAGSVKSETSSLNTESNSWTKQEPASLNQSVSELKKINESTTNLSIPSAALKFEVDEDVEIHSPDYSMWESITDDQTLHGDFMVFSPAGNISPQAPSLLVYSPPRISSPLGQKLGKGPSPLHRVFNSPNIQYMPVESLSLPALENIPLDNNYEEDDDLVFFSPMKITGGDGESSSDCTFDALTMVPELLDCLTLPNSTRFCGSLARSSTSSIQESSNATQENDIYQVGSTVPAPISQQVHQEWQQEHKQRNLQQQQQAPPQQHRCQQPQQSQPQNILNGSLMVPVSIGSEQVKDGPY</sequence>
<evidence type="ECO:0000313" key="3">
    <source>
        <dbReference type="Proteomes" id="UP001604277"/>
    </source>
</evidence>
<feature type="region of interest" description="Disordered" evidence="1">
    <location>
        <begin position="315"/>
        <end position="342"/>
    </location>
</feature>
<feature type="region of interest" description="Disordered" evidence="1">
    <location>
        <begin position="70"/>
        <end position="94"/>
    </location>
</feature>
<organism evidence="2 3">
    <name type="scientific">Forsythia ovata</name>
    <dbReference type="NCBI Taxonomy" id="205694"/>
    <lineage>
        <taxon>Eukaryota</taxon>
        <taxon>Viridiplantae</taxon>
        <taxon>Streptophyta</taxon>
        <taxon>Embryophyta</taxon>
        <taxon>Tracheophyta</taxon>
        <taxon>Spermatophyta</taxon>
        <taxon>Magnoliopsida</taxon>
        <taxon>eudicotyledons</taxon>
        <taxon>Gunneridae</taxon>
        <taxon>Pentapetalae</taxon>
        <taxon>asterids</taxon>
        <taxon>lamiids</taxon>
        <taxon>Lamiales</taxon>
        <taxon>Oleaceae</taxon>
        <taxon>Forsythieae</taxon>
        <taxon>Forsythia</taxon>
    </lineage>
</organism>
<gene>
    <name evidence="2" type="ORF">Fot_06234</name>
</gene>
<dbReference type="Proteomes" id="UP001604277">
    <property type="component" value="Unassembled WGS sequence"/>
</dbReference>
<accession>A0ABD1WSD8</accession>
<comment type="caution">
    <text evidence="2">The sequence shown here is derived from an EMBL/GenBank/DDBJ whole genome shotgun (WGS) entry which is preliminary data.</text>
</comment>
<dbReference type="AlphaFoldDB" id="A0ABD1WSD8"/>